<protein>
    <recommendedName>
        <fullName evidence="3">DUF11 domain-containing protein</fullName>
    </recommendedName>
</protein>
<gene>
    <name evidence="1" type="ORF">ETSY2_52540</name>
</gene>
<dbReference type="EMBL" id="AZHX01002786">
    <property type="protein sequence ID" value="ETW92827.1"/>
    <property type="molecule type" value="Genomic_DNA"/>
</dbReference>
<dbReference type="AlphaFoldDB" id="W4L469"/>
<evidence type="ECO:0008006" key="3">
    <source>
        <dbReference type="Google" id="ProtNLM"/>
    </source>
</evidence>
<dbReference type="Proteomes" id="UP000019140">
    <property type="component" value="Unassembled WGS sequence"/>
</dbReference>
<dbReference type="HOGENOM" id="CLU_1615970_0_0_7"/>
<keyword evidence="2" id="KW-1185">Reference proteome</keyword>
<sequence length="164" mass="18267">MQEILLFDDQQNNGVVSPGDTILVQTYLKNIGNVEITNLVLRQHASNYTTLVPNSLYIFFDLDLRNEVHSQSVSESENLALKFPIPIGDLVPNQTVDIAFQLSIPELLPKDVSTIILQGEIWADNMSLTLTQDPTSSSAESPVELPIDQTGRILHQVFLPLVNR</sequence>
<organism evidence="1 2">
    <name type="scientific">Candidatus Entotheonella gemina</name>
    <dbReference type="NCBI Taxonomy" id="1429439"/>
    <lineage>
        <taxon>Bacteria</taxon>
        <taxon>Pseudomonadati</taxon>
        <taxon>Nitrospinota/Tectimicrobiota group</taxon>
        <taxon>Candidatus Tectimicrobiota</taxon>
        <taxon>Candidatus Entotheonellia</taxon>
        <taxon>Candidatus Entotheonellales</taxon>
        <taxon>Candidatus Entotheonellaceae</taxon>
        <taxon>Candidatus Entotheonella</taxon>
    </lineage>
</organism>
<evidence type="ECO:0000313" key="1">
    <source>
        <dbReference type="EMBL" id="ETW92827.1"/>
    </source>
</evidence>
<reference evidence="1 2" key="1">
    <citation type="journal article" date="2014" name="Nature">
        <title>An environmental bacterial taxon with a large and distinct metabolic repertoire.</title>
        <authorList>
            <person name="Wilson M.C."/>
            <person name="Mori T."/>
            <person name="Ruckert C."/>
            <person name="Uria A.R."/>
            <person name="Helf M.J."/>
            <person name="Takada K."/>
            <person name="Gernert C."/>
            <person name="Steffens U.A."/>
            <person name="Heycke N."/>
            <person name="Schmitt S."/>
            <person name="Rinke C."/>
            <person name="Helfrich E.J."/>
            <person name="Brachmann A.O."/>
            <person name="Gurgui C."/>
            <person name="Wakimoto T."/>
            <person name="Kracht M."/>
            <person name="Crusemann M."/>
            <person name="Hentschel U."/>
            <person name="Abe I."/>
            <person name="Matsunaga S."/>
            <person name="Kalinowski J."/>
            <person name="Takeyama H."/>
            <person name="Piel J."/>
        </authorList>
    </citation>
    <scope>NUCLEOTIDE SEQUENCE [LARGE SCALE GENOMIC DNA]</scope>
    <source>
        <strain evidence="2">TSY2</strain>
    </source>
</reference>
<name>W4L469_9BACT</name>
<accession>W4L469</accession>
<proteinExistence type="predicted"/>
<evidence type="ECO:0000313" key="2">
    <source>
        <dbReference type="Proteomes" id="UP000019140"/>
    </source>
</evidence>
<comment type="caution">
    <text evidence="1">The sequence shown here is derived from an EMBL/GenBank/DDBJ whole genome shotgun (WGS) entry which is preliminary data.</text>
</comment>